<dbReference type="RefSeq" id="WP_159293529.1">
    <property type="nucleotide sequence ID" value="NZ_BJCI01000027.1"/>
</dbReference>
<evidence type="ECO:0000313" key="1">
    <source>
        <dbReference type="EMBL" id="GCL50351.1"/>
    </source>
</evidence>
<sequence length="84" mass="9440">MMIFFKHFQKLTRYEFPTVLVQIVVIISCCATCANYQLNRDRNVNPPQLSTIRCDNEKSAASLSNHLLVSPLSSSNVNNNAATH</sequence>
<protein>
    <submittedName>
        <fullName evidence="1">Uncharacterized protein</fullName>
    </submittedName>
</protein>
<dbReference type="PROSITE" id="PS51257">
    <property type="entry name" value="PROKAR_LIPOPROTEIN"/>
    <property type="match status" value="1"/>
</dbReference>
<proteinExistence type="predicted"/>
<gene>
    <name evidence="1" type="ORF">NIES3804_19180</name>
</gene>
<dbReference type="AlphaFoldDB" id="A0A6H9G589"/>
<dbReference type="EMBL" id="BJCI01000027">
    <property type="protein sequence ID" value="GCL50351.1"/>
    <property type="molecule type" value="Genomic_DNA"/>
</dbReference>
<comment type="caution">
    <text evidence="1">The sequence shown here is derived from an EMBL/GenBank/DDBJ whole genome shotgun (WGS) entry which is preliminary data.</text>
</comment>
<name>A0A6H9G589_MICAE</name>
<accession>A0A6H9G589</accession>
<organism evidence="1 2">
    <name type="scientific">Microcystis aeruginosa NIES-3804</name>
    <dbReference type="NCBI Taxonomy" id="2517783"/>
    <lineage>
        <taxon>Bacteria</taxon>
        <taxon>Bacillati</taxon>
        <taxon>Cyanobacteriota</taxon>
        <taxon>Cyanophyceae</taxon>
        <taxon>Oscillatoriophycideae</taxon>
        <taxon>Chroococcales</taxon>
        <taxon>Microcystaceae</taxon>
        <taxon>Microcystis</taxon>
    </lineage>
</organism>
<reference evidence="1 2" key="1">
    <citation type="submission" date="2019-02" db="EMBL/GenBank/DDBJ databases">
        <title>Draft genome sequence of Arthrospira platensis NIES-3804.</title>
        <authorList>
            <person name="Yamaguchi H."/>
            <person name="Suzuki S."/>
            <person name="Kawachi M."/>
        </authorList>
    </citation>
    <scope>NUCLEOTIDE SEQUENCE [LARGE SCALE GENOMIC DNA]</scope>
    <source>
        <strain evidence="1 2">NIES-3804</strain>
    </source>
</reference>
<evidence type="ECO:0000313" key="2">
    <source>
        <dbReference type="Proteomes" id="UP000435041"/>
    </source>
</evidence>
<dbReference type="Proteomes" id="UP000435041">
    <property type="component" value="Unassembled WGS sequence"/>
</dbReference>